<evidence type="ECO:0000256" key="1">
    <source>
        <dbReference type="SAM" id="Phobius"/>
    </source>
</evidence>
<dbReference type="RefSeq" id="WP_145267455.1">
    <property type="nucleotide sequence ID" value="NZ_CP036426.1"/>
</dbReference>
<dbReference type="KEGG" id="tpla:ElP_08750"/>
<gene>
    <name evidence="2" type="ORF">ElP_08750</name>
</gene>
<feature type="transmembrane region" description="Helical" evidence="1">
    <location>
        <begin position="389"/>
        <end position="408"/>
    </location>
</feature>
<evidence type="ECO:0008006" key="4">
    <source>
        <dbReference type="Google" id="ProtNLM"/>
    </source>
</evidence>
<keyword evidence="1" id="KW-0812">Transmembrane</keyword>
<keyword evidence="1" id="KW-1133">Transmembrane helix</keyword>
<keyword evidence="1" id="KW-0472">Membrane</keyword>
<proteinExistence type="predicted"/>
<name>A0A518GWS5_9BACT</name>
<feature type="transmembrane region" description="Helical" evidence="1">
    <location>
        <begin position="178"/>
        <end position="201"/>
    </location>
</feature>
<protein>
    <recommendedName>
        <fullName evidence="4">Glycosyltransferase RgtA/B/C/D-like domain-containing protein</fullName>
    </recommendedName>
</protein>
<feature type="transmembrane region" description="Helical" evidence="1">
    <location>
        <begin position="360"/>
        <end position="383"/>
    </location>
</feature>
<feature type="transmembrane region" description="Helical" evidence="1">
    <location>
        <begin position="144"/>
        <end position="166"/>
    </location>
</feature>
<reference evidence="2 3" key="1">
    <citation type="submission" date="2019-02" db="EMBL/GenBank/DDBJ databases">
        <title>Deep-cultivation of Planctomycetes and their phenomic and genomic characterization uncovers novel biology.</title>
        <authorList>
            <person name="Wiegand S."/>
            <person name="Jogler M."/>
            <person name="Boedeker C."/>
            <person name="Pinto D."/>
            <person name="Vollmers J."/>
            <person name="Rivas-Marin E."/>
            <person name="Kohn T."/>
            <person name="Peeters S.H."/>
            <person name="Heuer A."/>
            <person name="Rast P."/>
            <person name="Oberbeckmann S."/>
            <person name="Bunk B."/>
            <person name="Jeske O."/>
            <person name="Meyerdierks A."/>
            <person name="Storesund J.E."/>
            <person name="Kallscheuer N."/>
            <person name="Luecker S."/>
            <person name="Lage O.M."/>
            <person name="Pohl T."/>
            <person name="Merkel B.J."/>
            <person name="Hornburger P."/>
            <person name="Mueller R.-W."/>
            <person name="Bruemmer F."/>
            <person name="Labrenz M."/>
            <person name="Spormann A.M."/>
            <person name="Op den Camp H."/>
            <person name="Overmann J."/>
            <person name="Amann R."/>
            <person name="Jetten M.S.M."/>
            <person name="Mascher T."/>
            <person name="Medema M.H."/>
            <person name="Devos D.P."/>
            <person name="Kaster A.-K."/>
            <person name="Ovreas L."/>
            <person name="Rohde M."/>
            <person name="Galperin M.Y."/>
            <person name="Jogler C."/>
        </authorList>
    </citation>
    <scope>NUCLEOTIDE SEQUENCE [LARGE SCALE GENOMIC DNA]</scope>
    <source>
        <strain evidence="2 3">ElP</strain>
    </source>
</reference>
<keyword evidence="3" id="KW-1185">Reference proteome</keyword>
<dbReference type="EMBL" id="CP036426">
    <property type="protein sequence ID" value="QDV33033.1"/>
    <property type="molecule type" value="Genomic_DNA"/>
</dbReference>
<sequence>MPTDRDRYRLAIGVVVPLALASALLSPALGTGYLADDVVSSLVPGMMRATGEDFADRTVGAIRGSIREGRFYPLVWLQYNAAFCLFRDVASYKWFIVIGCLADLALLMAVVRRLGGDWRSASLSATTTALLFQFRTFFDPILSFHGLLQVVTALLLGSLLALDLALRGRGRAWLAASAALYLACLLLYEVTYPLFLLHAALVASSRPGWRARILGVLPFALMAFLCASASVLVRKLHPGDSYIHAMNFGPSAVALALARQTSAAMPLSAFLADPAGLFGGLRGPSAVARWLARDDVLAVAALGTVAAAIGLRPSPGPVGGGGGRRGGWTLAALGGLLGILPGVMIAISGRYQGEVEFGKGYLPVYLQCFGVGLLSATGLRAVIARPGRARWAVAVAASAFGLVAGLTYRSNAEVAISLNAPPGTRAYNLVAAGMCGEGHFPRVNIEAALRAGLMEEIPEGATLLMTNAYLNWHDEPFGRFFYAMHLDRGSLAVRERSAGVDLPADGAFVVRDACLGRESGYVLLWRVGPDGTRSGPTRLFVRHPGVGPEGGSGRFAVVETPAGTVTPPPPTPGDELPTLRSGEGWVLCELGSEFDPDEVRVALDRRTVAASRSIAPAGGGDGGGTAGD</sequence>
<feature type="transmembrane region" description="Helical" evidence="1">
    <location>
        <begin position="92"/>
        <end position="111"/>
    </location>
</feature>
<dbReference type="AlphaFoldDB" id="A0A518GWS5"/>
<feature type="transmembrane region" description="Helical" evidence="1">
    <location>
        <begin position="213"/>
        <end position="233"/>
    </location>
</feature>
<evidence type="ECO:0000313" key="3">
    <source>
        <dbReference type="Proteomes" id="UP000317835"/>
    </source>
</evidence>
<feature type="transmembrane region" description="Helical" evidence="1">
    <location>
        <begin position="118"/>
        <end position="138"/>
    </location>
</feature>
<feature type="transmembrane region" description="Helical" evidence="1">
    <location>
        <begin position="326"/>
        <end position="348"/>
    </location>
</feature>
<evidence type="ECO:0000313" key="2">
    <source>
        <dbReference type="EMBL" id="QDV33033.1"/>
    </source>
</evidence>
<dbReference type="Proteomes" id="UP000317835">
    <property type="component" value="Chromosome"/>
</dbReference>
<accession>A0A518GWS5</accession>
<organism evidence="2 3">
    <name type="scientific">Tautonia plasticadhaerens</name>
    <dbReference type="NCBI Taxonomy" id="2527974"/>
    <lineage>
        <taxon>Bacteria</taxon>
        <taxon>Pseudomonadati</taxon>
        <taxon>Planctomycetota</taxon>
        <taxon>Planctomycetia</taxon>
        <taxon>Isosphaerales</taxon>
        <taxon>Isosphaeraceae</taxon>
        <taxon>Tautonia</taxon>
    </lineage>
</organism>